<proteinExistence type="predicted"/>
<name>A0A1H1U9I1_9PSED</name>
<dbReference type="RefSeq" id="WP_090349133.1">
    <property type="nucleotide sequence ID" value="NZ_LT629751.1"/>
</dbReference>
<feature type="transmembrane region" description="Helical" evidence="1">
    <location>
        <begin position="114"/>
        <end position="132"/>
    </location>
</feature>
<evidence type="ECO:0000313" key="3">
    <source>
        <dbReference type="EMBL" id="SDS68549.1"/>
    </source>
</evidence>
<dbReference type="EMBL" id="LT629751">
    <property type="protein sequence ID" value="SDS68549.1"/>
    <property type="molecule type" value="Genomic_DNA"/>
</dbReference>
<dbReference type="InterPro" id="IPR009936">
    <property type="entry name" value="DUF1468"/>
</dbReference>
<evidence type="ECO:0000313" key="4">
    <source>
        <dbReference type="Proteomes" id="UP000243359"/>
    </source>
</evidence>
<dbReference type="Pfam" id="PF07331">
    <property type="entry name" value="TctB"/>
    <property type="match status" value="1"/>
</dbReference>
<keyword evidence="1" id="KW-0472">Membrane</keyword>
<keyword evidence="1" id="KW-1133">Transmembrane helix</keyword>
<dbReference type="STRING" id="1392877.SAMN05216221_2374"/>
<protein>
    <submittedName>
        <fullName evidence="3">Putative tricarboxylic transport membrane protein</fullName>
    </submittedName>
</protein>
<reference evidence="4" key="1">
    <citation type="submission" date="2016-10" db="EMBL/GenBank/DDBJ databases">
        <authorList>
            <person name="Varghese N."/>
            <person name="Submissions S."/>
        </authorList>
    </citation>
    <scope>NUCLEOTIDE SEQUENCE [LARGE SCALE GENOMIC DNA]</scope>
    <source>
        <strain evidence="4">KCTC 32247</strain>
    </source>
</reference>
<keyword evidence="4" id="KW-1185">Reference proteome</keyword>
<dbReference type="OrthoDB" id="7025534at2"/>
<dbReference type="Proteomes" id="UP000243359">
    <property type="component" value="Chromosome I"/>
</dbReference>
<organism evidence="3 4">
    <name type="scientific">Pseudomonas oryzae</name>
    <dbReference type="NCBI Taxonomy" id="1392877"/>
    <lineage>
        <taxon>Bacteria</taxon>
        <taxon>Pseudomonadati</taxon>
        <taxon>Pseudomonadota</taxon>
        <taxon>Gammaproteobacteria</taxon>
        <taxon>Pseudomonadales</taxon>
        <taxon>Pseudomonadaceae</taxon>
        <taxon>Pseudomonas</taxon>
    </lineage>
</organism>
<dbReference type="AlphaFoldDB" id="A0A1H1U9I1"/>
<feature type="transmembrane region" description="Helical" evidence="1">
    <location>
        <begin position="37"/>
        <end position="56"/>
    </location>
</feature>
<keyword evidence="1" id="KW-0812">Transmembrane</keyword>
<sequence length="146" mass="15542">MYDRLFGSVWLLLCAGLAVIAWGFQAPFSYDPVGPRAYPLLLLGLLGAGALWLVLRPTVHAHLLSRPQSLRALLCVAGLLAYALLFEPLGFVPATALAGAGLGLLFGGRPLPCVLSGVLMGVLLYVLFDLLLDVPLPLGVFEFLVE</sequence>
<evidence type="ECO:0000259" key="2">
    <source>
        <dbReference type="Pfam" id="PF07331"/>
    </source>
</evidence>
<gene>
    <name evidence="3" type="ORF">SAMN05216221_2374</name>
</gene>
<feature type="transmembrane region" description="Helical" evidence="1">
    <location>
        <begin position="68"/>
        <end position="85"/>
    </location>
</feature>
<accession>A0A1H1U9I1</accession>
<feature type="domain" description="DUF1468" evidence="2">
    <location>
        <begin position="5"/>
        <end position="137"/>
    </location>
</feature>
<evidence type="ECO:0000256" key="1">
    <source>
        <dbReference type="SAM" id="Phobius"/>
    </source>
</evidence>